<evidence type="ECO:0000313" key="4">
    <source>
        <dbReference type="Proteomes" id="UP000029436"/>
    </source>
</evidence>
<dbReference type="AlphaFoldDB" id="A0AAW3EHZ7"/>
<comment type="caution">
    <text evidence="1">The sequence shown here is derived from an EMBL/GenBank/DDBJ whole genome shotgun (WGS) entry which is preliminary data.</text>
</comment>
<dbReference type="Proteomes" id="UP000029257">
    <property type="component" value="Unassembled WGS sequence"/>
</dbReference>
<proteinExistence type="predicted"/>
<name>A0AAW3EHZ7_9GAMM</name>
<organism evidence="1 3">
    <name type="scientific">Pectobacterium wasabiae</name>
    <dbReference type="NCBI Taxonomy" id="55208"/>
    <lineage>
        <taxon>Bacteria</taxon>
        <taxon>Pseudomonadati</taxon>
        <taxon>Pseudomonadota</taxon>
        <taxon>Gammaproteobacteria</taxon>
        <taxon>Enterobacterales</taxon>
        <taxon>Pectobacteriaceae</taxon>
        <taxon>Pectobacterium</taxon>
    </lineage>
</organism>
<reference evidence="3 4" key="1">
    <citation type="submission" date="2014-08" db="EMBL/GenBank/DDBJ databases">
        <title>Genome sequences of NCPPB Pectobacterium isolates.</title>
        <authorList>
            <person name="Glover R.H."/>
            <person name="Sapp M."/>
            <person name="Elphinstone J."/>
        </authorList>
    </citation>
    <scope>NUCLEOTIDE SEQUENCE [LARGE SCALE GENOMIC DNA]</scope>
    <source>
        <strain evidence="1 3">NCPPB 3701</strain>
        <strain evidence="2 4">NCPPB3702</strain>
    </source>
</reference>
<dbReference type="Proteomes" id="UP000029436">
    <property type="component" value="Unassembled WGS sequence"/>
</dbReference>
<dbReference type="EMBL" id="JQHP01000003">
    <property type="protein sequence ID" value="KFX08454.1"/>
    <property type="molecule type" value="Genomic_DNA"/>
</dbReference>
<protein>
    <submittedName>
        <fullName evidence="1">Uncharacterized protein</fullName>
    </submittedName>
</protein>
<evidence type="ECO:0000313" key="3">
    <source>
        <dbReference type="Proteomes" id="UP000029257"/>
    </source>
</evidence>
<evidence type="ECO:0000313" key="2">
    <source>
        <dbReference type="EMBL" id="KGA28481.1"/>
    </source>
</evidence>
<sequence>MKMILFIIGLFVGGGGVFLYLWVKPVTNDPYSFLSPKIAEGHPINVPIKLYKKGGSINFIFWRTPLPEPKLLYLFPISPPSSHIVLNIDKDPNKNINFYPSQIFNGDGPIKKIGDTPIFKVRLYKINNDMTERLILDKTHKNNSVRSSDAFSIASIPSEYGQYRLEITVLGDWPELEIDGLNYFVTIETYVNK</sequence>
<keyword evidence="4" id="KW-1185">Reference proteome</keyword>
<dbReference type="EMBL" id="JQOH01000004">
    <property type="protein sequence ID" value="KGA28481.1"/>
    <property type="molecule type" value="Genomic_DNA"/>
</dbReference>
<accession>A0AAW3EHZ7</accession>
<evidence type="ECO:0000313" key="1">
    <source>
        <dbReference type="EMBL" id="KFX08454.1"/>
    </source>
</evidence>
<gene>
    <name evidence="1" type="ORF">JV38_06870</name>
    <name evidence="2" type="ORF">KU73_10590</name>
</gene>